<organism evidence="4 5">
    <name type="scientific">Rhizobium leguminosarum</name>
    <dbReference type="NCBI Taxonomy" id="384"/>
    <lineage>
        <taxon>Bacteria</taxon>
        <taxon>Pseudomonadati</taxon>
        <taxon>Pseudomonadota</taxon>
        <taxon>Alphaproteobacteria</taxon>
        <taxon>Hyphomicrobiales</taxon>
        <taxon>Rhizobiaceae</taxon>
        <taxon>Rhizobium/Agrobacterium group</taxon>
        <taxon>Rhizobium</taxon>
    </lineage>
</organism>
<dbReference type="GO" id="GO:0043709">
    <property type="term" value="P:cell adhesion involved in single-species biofilm formation"/>
    <property type="evidence" value="ECO:0007669"/>
    <property type="project" value="TreeGrafter"/>
</dbReference>
<sequence>MAGHVRDAGSELFHRRYRAINRCCSDPWRISSAILYARRADVGSDVPDHAYLLHHHPWRRGADCRRLSCDFGCTRAVSIERRSSAGGLSRAAAYNDTYGHPAGDTCLKRVANCVAEIMTPYPRSVVARYGGEEIAVILPQCDSAAALSVARLLCAQVRILEIEHDGSERGRVTVSIGTATMNAVGVRGKKQLLGSADEALYFAKAAGRDCVRSCNQSDDAAAARA</sequence>
<name>A0A4Q8XRD8_RHILE</name>
<dbReference type="SUPFAM" id="SSF55073">
    <property type="entry name" value="Nucleotide cyclase"/>
    <property type="match status" value="1"/>
</dbReference>
<dbReference type="EMBL" id="SIPC01000004">
    <property type="protein sequence ID" value="TAX67515.1"/>
    <property type="molecule type" value="Genomic_DNA"/>
</dbReference>
<dbReference type="AlphaFoldDB" id="A0A4Q8XRD8"/>
<evidence type="ECO:0000313" key="4">
    <source>
        <dbReference type="EMBL" id="TAX67515.1"/>
    </source>
</evidence>
<accession>A0A4Q8XRD8</accession>
<dbReference type="GO" id="GO:1902201">
    <property type="term" value="P:negative regulation of bacterial-type flagellum-dependent cell motility"/>
    <property type="evidence" value="ECO:0007669"/>
    <property type="project" value="TreeGrafter"/>
</dbReference>
<evidence type="ECO:0000259" key="3">
    <source>
        <dbReference type="PROSITE" id="PS50887"/>
    </source>
</evidence>
<dbReference type="Pfam" id="PF00990">
    <property type="entry name" value="GGDEF"/>
    <property type="match status" value="1"/>
</dbReference>
<dbReference type="GO" id="GO:0005886">
    <property type="term" value="C:plasma membrane"/>
    <property type="evidence" value="ECO:0007669"/>
    <property type="project" value="TreeGrafter"/>
</dbReference>
<dbReference type="GO" id="GO:0052621">
    <property type="term" value="F:diguanylate cyclase activity"/>
    <property type="evidence" value="ECO:0007669"/>
    <property type="project" value="UniProtKB-EC"/>
</dbReference>
<dbReference type="InterPro" id="IPR050469">
    <property type="entry name" value="Diguanylate_Cyclase"/>
</dbReference>
<protein>
    <recommendedName>
        <fullName evidence="1">diguanylate cyclase</fullName>
        <ecNumber evidence="1">2.7.7.65</ecNumber>
    </recommendedName>
</protein>
<proteinExistence type="predicted"/>
<dbReference type="InterPro" id="IPR029787">
    <property type="entry name" value="Nucleotide_cyclase"/>
</dbReference>
<dbReference type="Gene3D" id="3.30.70.270">
    <property type="match status" value="1"/>
</dbReference>
<evidence type="ECO:0000313" key="5">
    <source>
        <dbReference type="Proteomes" id="UP000293652"/>
    </source>
</evidence>
<feature type="domain" description="GGDEF" evidence="3">
    <location>
        <begin position="86"/>
        <end position="216"/>
    </location>
</feature>
<dbReference type="CDD" id="cd01949">
    <property type="entry name" value="GGDEF"/>
    <property type="match status" value="1"/>
</dbReference>
<gene>
    <name evidence="4" type="ORF">ELI03_29350</name>
</gene>
<dbReference type="NCBIfam" id="TIGR00254">
    <property type="entry name" value="GGDEF"/>
    <property type="match status" value="1"/>
</dbReference>
<dbReference type="InterPro" id="IPR043128">
    <property type="entry name" value="Rev_trsase/Diguanyl_cyclase"/>
</dbReference>
<dbReference type="Proteomes" id="UP000293652">
    <property type="component" value="Unassembled WGS sequence"/>
</dbReference>
<comment type="caution">
    <text evidence="4">The sequence shown here is derived from an EMBL/GenBank/DDBJ whole genome shotgun (WGS) entry which is preliminary data.</text>
</comment>
<dbReference type="PANTHER" id="PTHR45138:SF9">
    <property type="entry name" value="DIGUANYLATE CYCLASE DGCM-RELATED"/>
    <property type="match status" value="1"/>
</dbReference>
<dbReference type="PANTHER" id="PTHR45138">
    <property type="entry name" value="REGULATORY COMPONENTS OF SENSORY TRANSDUCTION SYSTEM"/>
    <property type="match status" value="1"/>
</dbReference>
<keyword evidence="4" id="KW-0614">Plasmid</keyword>
<dbReference type="InterPro" id="IPR000160">
    <property type="entry name" value="GGDEF_dom"/>
</dbReference>
<geneLocation type="plasmid" evidence="4">
    <name>pSM145A_Rh03</name>
</geneLocation>
<comment type="catalytic activity">
    <reaction evidence="2">
        <text>2 GTP = 3',3'-c-di-GMP + 2 diphosphate</text>
        <dbReference type="Rhea" id="RHEA:24898"/>
        <dbReference type="ChEBI" id="CHEBI:33019"/>
        <dbReference type="ChEBI" id="CHEBI:37565"/>
        <dbReference type="ChEBI" id="CHEBI:58805"/>
        <dbReference type="EC" id="2.7.7.65"/>
    </reaction>
</comment>
<dbReference type="SMART" id="SM00267">
    <property type="entry name" value="GGDEF"/>
    <property type="match status" value="1"/>
</dbReference>
<dbReference type="PROSITE" id="PS50887">
    <property type="entry name" value="GGDEF"/>
    <property type="match status" value="1"/>
</dbReference>
<evidence type="ECO:0000256" key="1">
    <source>
        <dbReference type="ARBA" id="ARBA00012528"/>
    </source>
</evidence>
<reference evidence="4 5" key="1">
    <citation type="submission" date="2019-02" db="EMBL/GenBank/DDBJ databases">
        <title>The genomic architecture of introgression among sibling species of bacteria.</title>
        <authorList>
            <person name="Cavassim M.I.A."/>
            <person name="Moeskjaer S."/>
            <person name="Moslemi C."/>
            <person name="Fields B."/>
            <person name="Bachmann A."/>
            <person name="Vilhjalmsson B."/>
            <person name="Schierup M.H."/>
            <person name="Young J.P.W."/>
            <person name="Andersen S.U."/>
        </authorList>
    </citation>
    <scope>NUCLEOTIDE SEQUENCE [LARGE SCALE GENOMIC DNA]</scope>
    <source>
        <strain evidence="4 5">SM145A</strain>
        <plasmid evidence="4">pSM145A_Rh03</plasmid>
    </source>
</reference>
<dbReference type="EC" id="2.7.7.65" evidence="1"/>
<evidence type="ECO:0000256" key="2">
    <source>
        <dbReference type="ARBA" id="ARBA00034247"/>
    </source>
</evidence>